<feature type="non-terminal residue" evidence="1">
    <location>
        <position position="1"/>
    </location>
</feature>
<name>X0Z774_9ZZZZ</name>
<protein>
    <submittedName>
        <fullName evidence="1">Uncharacterized protein</fullName>
    </submittedName>
</protein>
<dbReference type="AlphaFoldDB" id="X0Z774"/>
<proteinExistence type="predicted"/>
<evidence type="ECO:0000313" key="1">
    <source>
        <dbReference type="EMBL" id="GAG64904.1"/>
    </source>
</evidence>
<dbReference type="EMBL" id="BART01001230">
    <property type="protein sequence ID" value="GAG64904.1"/>
    <property type="molecule type" value="Genomic_DNA"/>
</dbReference>
<accession>X0Z774</accession>
<sequence>LYQAEHQAKIEGCELSNQYKEQILIEKSSAAGKVKIHCKKCNEIFLTNDYRSQYCKKCKRIIRRKERYTKSQTTPKFEI</sequence>
<reference evidence="1" key="1">
    <citation type="journal article" date="2014" name="Front. Microbiol.">
        <title>High frequency of phylogenetically diverse reductive dehalogenase-homologous genes in deep subseafloor sedimentary metagenomes.</title>
        <authorList>
            <person name="Kawai M."/>
            <person name="Futagami T."/>
            <person name="Toyoda A."/>
            <person name="Takaki Y."/>
            <person name="Nishi S."/>
            <person name="Hori S."/>
            <person name="Arai W."/>
            <person name="Tsubouchi T."/>
            <person name="Morono Y."/>
            <person name="Uchiyama I."/>
            <person name="Ito T."/>
            <person name="Fujiyama A."/>
            <person name="Inagaki F."/>
            <person name="Takami H."/>
        </authorList>
    </citation>
    <scope>NUCLEOTIDE SEQUENCE</scope>
    <source>
        <strain evidence="1">Expedition CK06-06</strain>
    </source>
</reference>
<organism evidence="1">
    <name type="scientific">marine sediment metagenome</name>
    <dbReference type="NCBI Taxonomy" id="412755"/>
    <lineage>
        <taxon>unclassified sequences</taxon>
        <taxon>metagenomes</taxon>
        <taxon>ecological metagenomes</taxon>
    </lineage>
</organism>
<comment type="caution">
    <text evidence="1">The sequence shown here is derived from an EMBL/GenBank/DDBJ whole genome shotgun (WGS) entry which is preliminary data.</text>
</comment>
<gene>
    <name evidence="1" type="ORF">S01H4_04547</name>
</gene>